<dbReference type="Gene3D" id="2.30.40.10">
    <property type="entry name" value="Urease, subunit C, domain 1"/>
    <property type="match status" value="1"/>
</dbReference>
<evidence type="ECO:0000313" key="2">
    <source>
        <dbReference type="Proteomes" id="UP000292935"/>
    </source>
</evidence>
<dbReference type="GO" id="GO:0019700">
    <property type="term" value="P:organic phosphonate catabolic process"/>
    <property type="evidence" value="ECO:0007669"/>
    <property type="project" value="InterPro"/>
</dbReference>
<proteinExistence type="predicted"/>
<dbReference type="InterPro" id="IPR011059">
    <property type="entry name" value="Metal-dep_hydrolase_composite"/>
</dbReference>
<dbReference type="InterPro" id="IPR012696">
    <property type="entry name" value="PhnM"/>
</dbReference>
<dbReference type="SUPFAM" id="SSF51556">
    <property type="entry name" value="Metallo-dependent hydrolases"/>
    <property type="match status" value="1"/>
</dbReference>
<dbReference type="InterPro" id="IPR032466">
    <property type="entry name" value="Metal_Hydrolase"/>
</dbReference>
<sequence length="403" mass="41134">MAAGTAASVAATAKRTDASGWPLGRPPADYVLGHVRAVLPDRIVDDARIVVRSGIIEAIEPHPPGGGADVDGRGAMCLPGLVDVHGDAVGRELRPRPGASVPVGFALAAAEGRVRAAGITTAFQGVAFQERSAVGLPIGSPPAEHVADAIDAVGSSAMQILHRVDVRCAVGAAALDSRIAAAGDRVLVVSHEDHTPGQGQYADPATMHRWMVEGEGMSPEEAATHVEWWRSSRDDRTEVGHRTLAWLGELARAGRIRLFGHDPATRQDVDELVDRGGAVAEFPTTLEAAAHARRRGLLVVAGAPNAMRGGSHAGNVSAGELIAAGLVDALASDYLPDAQLGAVVRLAADGSCSLPAAVGLVTSGPAAAVGLGDRGAIGPGLRADLVLADLDGAWPRVLATLTA</sequence>
<accession>A0A4Q2JPJ2</accession>
<gene>
    <name evidence="1" type="ORF">ESP57_12425</name>
</gene>
<comment type="caution">
    <text evidence="1">The sequence shown here is derived from an EMBL/GenBank/DDBJ whole genome shotgun (WGS) entry which is preliminary data.</text>
</comment>
<dbReference type="EMBL" id="SDPO01000003">
    <property type="protein sequence ID" value="RXZ47928.1"/>
    <property type="molecule type" value="Genomic_DNA"/>
</dbReference>
<dbReference type="AlphaFoldDB" id="A0A4Q2JPJ2"/>
<dbReference type="Proteomes" id="UP000292935">
    <property type="component" value="Unassembled WGS sequence"/>
</dbReference>
<keyword evidence="1" id="KW-0378">Hydrolase</keyword>
<dbReference type="NCBIfam" id="NF011984">
    <property type="entry name" value="PRK15446.1-5"/>
    <property type="match status" value="1"/>
</dbReference>
<dbReference type="PIRSF" id="PIRSF038971">
    <property type="entry name" value="PhnM"/>
    <property type="match status" value="1"/>
</dbReference>
<dbReference type="NCBIfam" id="NF011990">
    <property type="entry name" value="PRK15446.2-6"/>
    <property type="match status" value="1"/>
</dbReference>
<name>A0A4Q2JPJ2_9MICO</name>
<dbReference type="InterPro" id="IPR051781">
    <property type="entry name" value="Metallo-dep_Hydrolase"/>
</dbReference>
<dbReference type="PANTHER" id="PTHR43135">
    <property type="entry name" value="ALPHA-D-RIBOSE 1-METHYLPHOSPHONATE 5-TRIPHOSPHATE DIPHOSPHATASE"/>
    <property type="match status" value="1"/>
</dbReference>
<reference evidence="1 2" key="1">
    <citation type="submission" date="2019-01" db="EMBL/GenBank/DDBJ databases">
        <authorList>
            <person name="Li J."/>
        </authorList>
    </citation>
    <scope>NUCLEOTIDE SEQUENCE [LARGE SCALE GENOMIC DNA]</scope>
    <source>
        <strain evidence="1 2">CCUG 35506</strain>
    </source>
</reference>
<organism evidence="1 2">
    <name type="scientific">Agromyces fucosus</name>
    <dbReference type="NCBI Taxonomy" id="41985"/>
    <lineage>
        <taxon>Bacteria</taxon>
        <taxon>Bacillati</taxon>
        <taxon>Actinomycetota</taxon>
        <taxon>Actinomycetes</taxon>
        <taxon>Micrococcales</taxon>
        <taxon>Microbacteriaceae</taxon>
        <taxon>Agromyces</taxon>
    </lineage>
</organism>
<dbReference type="OrthoDB" id="3189065at2"/>
<protein>
    <submittedName>
        <fullName evidence="1">Alpha-D-ribose 1-methylphosphonate 5-triphosphate diphosphatase</fullName>
        <ecNumber evidence="1">3.6.1.63</ecNumber>
    </submittedName>
</protein>
<evidence type="ECO:0000313" key="1">
    <source>
        <dbReference type="EMBL" id="RXZ47928.1"/>
    </source>
</evidence>
<dbReference type="SUPFAM" id="SSF51338">
    <property type="entry name" value="Composite domain of metallo-dependent hydrolases"/>
    <property type="match status" value="1"/>
</dbReference>
<keyword evidence="2" id="KW-1185">Reference proteome</keyword>
<dbReference type="PANTHER" id="PTHR43135:SF3">
    <property type="entry name" value="ALPHA-D-RIBOSE 1-METHYLPHOSPHONATE 5-TRIPHOSPHATE DIPHOSPHATASE"/>
    <property type="match status" value="1"/>
</dbReference>
<dbReference type="EC" id="3.6.1.63" evidence="1"/>
<dbReference type="GO" id="GO:0016810">
    <property type="term" value="F:hydrolase activity, acting on carbon-nitrogen (but not peptide) bonds"/>
    <property type="evidence" value="ECO:0007669"/>
    <property type="project" value="InterPro"/>
</dbReference>